<keyword evidence="9" id="KW-0456">Lyase</keyword>
<dbReference type="InterPro" id="IPR032466">
    <property type="entry name" value="Metal_Hydrolase"/>
</dbReference>
<sequence length="377" mass="44071">MSNPLESKNVLPLGERGLRKLRINGHSHLLPYPEQIPQFMKDKEIFWVDDERKHMLQKGWKRPVTDSSFFLDEKLLWMEKNKLDHAVVLNLSQLYGNGLRLEEMKKALRFQNDFNAKVQRDHPDKFTCGFVVHPGFIYGALDEMKRCVEELGLKVLCLPTHFMDSIGQWRCVFDEENDRIFELADKYKLAIEIHPYDGDKMIKLENTNWRFHLIWMLAQCGDAYHFYTLNGMQERFKNIRTCFAHGGQLAQMNLGRRIQGFDGRPDLFEGKTHPRKAIGHKNIFFDTLVHDTDSLHLMFKRQGTSQVLMGLDDPYPLGEMESDAQSSYPGKILDLAIERNIITEVEKGQIWEDNVLQWLFGDDEKAKQDLVNKILKV</sequence>
<dbReference type="InterPro" id="IPR032465">
    <property type="entry name" value="ACMSD"/>
</dbReference>
<dbReference type="GO" id="GO:0019748">
    <property type="term" value="P:secondary metabolic process"/>
    <property type="evidence" value="ECO:0007669"/>
    <property type="project" value="TreeGrafter"/>
</dbReference>
<feature type="domain" description="Amidohydrolase-related" evidence="11">
    <location>
        <begin position="112"/>
        <end position="321"/>
    </location>
</feature>
<evidence type="ECO:0000259" key="11">
    <source>
        <dbReference type="Pfam" id="PF04909"/>
    </source>
</evidence>
<protein>
    <recommendedName>
        <fullName evidence="5">2-amino-3-carboxymuconate-6-semialdehyde decarboxylase</fullName>
        <ecNumber evidence="4">4.1.1.45</ecNumber>
    </recommendedName>
    <alternativeName>
        <fullName evidence="10">Picolinate carboxylase</fullName>
    </alternativeName>
</protein>
<evidence type="ECO:0000256" key="5">
    <source>
        <dbReference type="ARBA" id="ARBA00021214"/>
    </source>
</evidence>
<evidence type="ECO:0000256" key="6">
    <source>
        <dbReference type="ARBA" id="ARBA00022723"/>
    </source>
</evidence>
<evidence type="ECO:0000256" key="3">
    <source>
        <dbReference type="ARBA" id="ARBA00011245"/>
    </source>
</evidence>
<dbReference type="InterPro" id="IPR006680">
    <property type="entry name" value="Amidohydro-rel"/>
</dbReference>
<comment type="similarity">
    <text evidence="2">Belongs to the metallo-dependent hydrolases superfamily. ACMSD family.</text>
</comment>
<keyword evidence="12" id="KW-0378">Hydrolase</keyword>
<evidence type="ECO:0000313" key="13">
    <source>
        <dbReference type="Proteomes" id="UP000516764"/>
    </source>
</evidence>
<comment type="subunit">
    <text evidence="3">Monomer.</text>
</comment>
<comment type="pathway">
    <text evidence="1">Secondary metabolite metabolism; quinolate metabolism.</text>
</comment>
<accession>A0A7L8AJN4</accession>
<keyword evidence="13" id="KW-1185">Reference proteome</keyword>
<evidence type="ECO:0000256" key="2">
    <source>
        <dbReference type="ARBA" id="ARBA00005871"/>
    </source>
</evidence>
<dbReference type="GO" id="GO:0001760">
    <property type="term" value="F:aminocarboxymuconate-semialdehyde decarboxylase activity"/>
    <property type="evidence" value="ECO:0007669"/>
    <property type="project" value="UniProtKB-EC"/>
</dbReference>
<dbReference type="PANTHER" id="PTHR21240">
    <property type="entry name" value="2-AMINO-3-CARBOXYLMUCONATE-6-SEMIALDEHYDE DECARBOXYLASE"/>
    <property type="match status" value="1"/>
</dbReference>
<dbReference type="Gene3D" id="3.20.20.140">
    <property type="entry name" value="Metal-dependent hydrolases"/>
    <property type="match status" value="1"/>
</dbReference>
<dbReference type="KEGG" id="phal:H9I45_07160"/>
<dbReference type="AlphaFoldDB" id="A0A7L8AJN4"/>
<dbReference type="SUPFAM" id="SSF51556">
    <property type="entry name" value="Metallo-dependent hydrolases"/>
    <property type="match status" value="1"/>
</dbReference>
<evidence type="ECO:0000256" key="1">
    <source>
        <dbReference type="ARBA" id="ARBA00005079"/>
    </source>
</evidence>
<proteinExistence type="inferred from homology"/>
<evidence type="ECO:0000256" key="8">
    <source>
        <dbReference type="ARBA" id="ARBA00022833"/>
    </source>
</evidence>
<name>A0A7L8AJN4_9FLAO</name>
<evidence type="ECO:0000313" key="12">
    <source>
        <dbReference type="EMBL" id="QOD62212.1"/>
    </source>
</evidence>
<evidence type="ECO:0000256" key="7">
    <source>
        <dbReference type="ARBA" id="ARBA00022793"/>
    </source>
</evidence>
<dbReference type="GO" id="GO:0005829">
    <property type="term" value="C:cytosol"/>
    <property type="evidence" value="ECO:0007669"/>
    <property type="project" value="TreeGrafter"/>
</dbReference>
<evidence type="ECO:0000256" key="10">
    <source>
        <dbReference type="ARBA" id="ARBA00031120"/>
    </source>
</evidence>
<dbReference type="Pfam" id="PF04909">
    <property type="entry name" value="Amidohydro_2"/>
    <property type="match status" value="1"/>
</dbReference>
<dbReference type="EMBL" id="CP061813">
    <property type="protein sequence ID" value="QOD62212.1"/>
    <property type="molecule type" value="Genomic_DNA"/>
</dbReference>
<dbReference type="Proteomes" id="UP000516764">
    <property type="component" value="Chromosome"/>
</dbReference>
<dbReference type="GO" id="GO:0016787">
    <property type="term" value="F:hydrolase activity"/>
    <property type="evidence" value="ECO:0007669"/>
    <property type="project" value="UniProtKB-KW"/>
</dbReference>
<dbReference type="OrthoDB" id="9777673at2"/>
<dbReference type="GO" id="GO:0046872">
    <property type="term" value="F:metal ion binding"/>
    <property type="evidence" value="ECO:0007669"/>
    <property type="project" value="UniProtKB-KW"/>
</dbReference>
<evidence type="ECO:0000256" key="4">
    <source>
        <dbReference type="ARBA" id="ARBA00012365"/>
    </source>
</evidence>
<keyword evidence="7" id="KW-0210">Decarboxylase</keyword>
<dbReference type="PANTHER" id="PTHR21240:SF27">
    <property type="entry name" value="2-AMINO-3-CARBOXYMUCONATE-6-SEMIALDEHYDE DECARBOXYLASE"/>
    <property type="match status" value="1"/>
</dbReference>
<organism evidence="12 13">
    <name type="scientific">Polaribacter haliotis</name>
    <dbReference type="NCBI Taxonomy" id="1888915"/>
    <lineage>
        <taxon>Bacteria</taxon>
        <taxon>Pseudomonadati</taxon>
        <taxon>Bacteroidota</taxon>
        <taxon>Flavobacteriia</taxon>
        <taxon>Flavobacteriales</taxon>
        <taxon>Flavobacteriaceae</taxon>
    </lineage>
</organism>
<keyword evidence="8" id="KW-0862">Zinc</keyword>
<gene>
    <name evidence="12" type="ORF">H9I45_07160</name>
</gene>
<dbReference type="EC" id="4.1.1.45" evidence="4"/>
<dbReference type="RefSeq" id="WP_088354668.1">
    <property type="nucleotide sequence ID" value="NZ_CP061813.1"/>
</dbReference>
<keyword evidence="6" id="KW-0479">Metal-binding</keyword>
<evidence type="ECO:0000256" key="9">
    <source>
        <dbReference type="ARBA" id="ARBA00023239"/>
    </source>
</evidence>
<reference evidence="12 13" key="1">
    <citation type="journal article" date="2016" name="Int. J. Syst. Evol. Microbiol.">
        <title>Polaribacter haliotis sp. nov., isolated from the gut of abalone Haliotis discus hannai.</title>
        <authorList>
            <person name="Kim Y.O."/>
            <person name="Park I.S."/>
            <person name="Park S."/>
            <person name="Nam B.H."/>
            <person name="Park J.M."/>
            <person name="Kim D.G."/>
            <person name="Yoon J.H."/>
        </authorList>
    </citation>
    <scope>NUCLEOTIDE SEQUENCE [LARGE SCALE GENOMIC DNA]</scope>
    <source>
        <strain evidence="12 13">KCTC 52418</strain>
    </source>
</reference>